<feature type="compositionally biased region" description="Acidic residues" evidence="1">
    <location>
        <begin position="251"/>
        <end position="265"/>
    </location>
</feature>
<name>A0A388LQN2_CHABU</name>
<dbReference type="AlphaFoldDB" id="A0A388LQN2"/>
<evidence type="ECO:0000256" key="1">
    <source>
        <dbReference type="SAM" id="MobiDB-lite"/>
    </source>
</evidence>
<evidence type="ECO:0000313" key="2">
    <source>
        <dbReference type="EMBL" id="GBG84502.1"/>
    </source>
</evidence>
<feature type="region of interest" description="Disordered" evidence="1">
    <location>
        <begin position="1"/>
        <end position="66"/>
    </location>
</feature>
<feature type="compositionally biased region" description="Low complexity" evidence="1">
    <location>
        <begin position="177"/>
        <end position="188"/>
    </location>
</feature>
<evidence type="ECO:0000313" key="3">
    <source>
        <dbReference type="Proteomes" id="UP000265515"/>
    </source>
</evidence>
<protein>
    <submittedName>
        <fullName evidence="2">Uncharacterized protein</fullName>
    </submittedName>
</protein>
<proteinExistence type="predicted"/>
<sequence>MCRSAGDQGGAHRAGQSPARSSRPSEWSGYAHLPPHLQPLPDTSNEEEEDRRSRTVPLGSGSTQEWAATKLCGSRDGGYGQSYTELLQQGLSGDEGDGGLNLSFGLCSGRSSAALRTMIVNSHPDDEGGQVTAVARSSKSPAPIQEASGNNGDPPRQQFWTPSVSRPASARSLWMQSPSPLSASSTAARRGRESGETNCGIDGVGDARDGREVWAEWALHPRWEESITRGVQRLRVGERENDGDAPAAGADDQELNDDDDEGGEDDAGHVTPLT</sequence>
<dbReference type="EMBL" id="BFEA01000478">
    <property type="protein sequence ID" value="GBG84502.1"/>
    <property type="molecule type" value="Genomic_DNA"/>
</dbReference>
<feature type="region of interest" description="Disordered" evidence="1">
    <location>
        <begin position="123"/>
        <end position="209"/>
    </location>
</feature>
<comment type="caution">
    <text evidence="2">The sequence shown here is derived from an EMBL/GenBank/DDBJ whole genome shotgun (WGS) entry which is preliminary data.</text>
</comment>
<reference evidence="2 3" key="1">
    <citation type="journal article" date="2018" name="Cell">
        <title>The Chara Genome: Secondary Complexity and Implications for Plant Terrestrialization.</title>
        <authorList>
            <person name="Nishiyama T."/>
            <person name="Sakayama H."/>
            <person name="Vries J.D."/>
            <person name="Buschmann H."/>
            <person name="Saint-Marcoux D."/>
            <person name="Ullrich K.K."/>
            <person name="Haas F.B."/>
            <person name="Vanderstraeten L."/>
            <person name="Becker D."/>
            <person name="Lang D."/>
            <person name="Vosolsobe S."/>
            <person name="Rombauts S."/>
            <person name="Wilhelmsson P.K.I."/>
            <person name="Janitza P."/>
            <person name="Kern R."/>
            <person name="Heyl A."/>
            <person name="Rumpler F."/>
            <person name="Villalobos L.I.A.C."/>
            <person name="Clay J.M."/>
            <person name="Skokan R."/>
            <person name="Toyoda A."/>
            <person name="Suzuki Y."/>
            <person name="Kagoshima H."/>
            <person name="Schijlen E."/>
            <person name="Tajeshwar N."/>
            <person name="Catarino B."/>
            <person name="Hetherington A.J."/>
            <person name="Saltykova A."/>
            <person name="Bonnot C."/>
            <person name="Breuninger H."/>
            <person name="Symeonidi A."/>
            <person name="Radhakrishnan G.V."/>
            <person name="Van Nieuwerburgh F."/>
            <person name="Deforce D."/>
            <person name="Chang C."/>
            <person name="Karol K.G."/>
            <person name="Hedrich R."/>
            <person name="Ulvskov P."/>
            <person name="Glockner G."/>
            <person name="Delwiche C.F."/>
            <person name="Petrasek J."/>
            <person name="Van de Peer Y."/>
            <person name="Friml J."/>
            <person name="Beilby M."/>
            <person name="Dolan L."/>
            <person name="Kohara Y."/>
            <person name="Sugano S."/>
            <person name="Fujiyama A."/>
            <person name="Delaux P.-M."/>
            <person name="Quint M."/>
            <person name="TheiBen G."/>
            <person name="Hagemann M."/>
            <person name="Harholt J."/>
            <person name="Dunand C."/>
            <person name="Zachgo S."/>
            <person name="Langdale J."/>
            <person name="Maumus F."/>
            <person name="Straeten D.V.D."/>
            <person name="Gould S.B."/>
            <person name="Rensing S.A."/>
        </authorList>
    </citation>
    <scope>NUCLEOTIDE SEQUENCE [LARGE SCALE GENOMIC DNA]</scope>
    <source>
        <strain evidence="2 3">S276</strain>
    </source>
</reference>
<gene>
    <name evidence="2" type="ORF">CBR_g38784</name>
</gene>
<organism evidence="2 3">
    <name type="scientific">Chara braunii</name>
    <name type="common">Braun's stonewort</name>
    <dbReference type="NCBI Taxonomy" id="69332"/>
    <lineage>
        <taxon>Eukaryota</taxon>
        <taxon>Viridiplantae</taxon>
        <taxon>Streptophyta</taxon>
        <taxon>Charophyceae</taxon>
        <taxon>Charales</taxon>
        <taxon>Characeae</taxon>
        <taxon>Chara</taxon>
    </lineage>
</organism>
<dbReference type="Proteomes" id="UP000265515">
    <property type="component" value="Unassembled WGS sequence"/>
</dbReference>
<keyword evidence="3" id="KW-1185">Reference proteome</keyword>
<accession>A0A388LQN2</accession>
<dbReference type="Gramene" id="GBG84502">
    <property type="protein sequence ID" value="GBG84502"/>
    <property type="gene ID" value="CBR_g38784"/>
</dbReference>
<feature type="region of interest" description="Disordered" evidence="1">
    <location>
        <begin position="234"/>
        <end position="274"/>
    </location>
</feature>